<dbReference type="Pfam" id="PF01327">
    <property type="entry name" value="Pep_deformylase"/>
    <property type="match status" value="1"/>
</dbReference>
<dbReference type="GO" id="GO:0042586">
    <property type="term" value="F:peptide deformylase activity"/>
    <property type="evidence" value="ECO:0007669"/>
    <property type="project" value="UniProtKB-UniRule"/>
</dbReference>
<dbReference type="PANTHER" id="PTHR10458:SF2">
    <property type="entry name" value="PEPTIDE DEFORMYLASE, MITOCHONDRIAL"/>
    <property type="match status" value="1"/>
</dbReference>
<keyword evidence="4 6" id="KW-0648">Protein biosynthesis</keyword>
<dbReference type="SUPFAM" id="SSF56420">
    <property type="entry name" value="Peptide deformylase"/>
    <property type="match status" value="1"/>
</dbReference>
<dbReference type="NCBIfam" id="NF009483">
    <property type="entry name" value="PRK12846.1-4"/>
    <property type="match status" value="1"/>
</dbReference>
<evidence type="ECO:0000256" key="5">
    <source>
        <dbReference type="ARBA" id="ARBA00023004"/>
    </source>
</evidence>
<keyword evidence="5 6" id="KW-0408">Iron</keyword>
<feature type="compositionally biased region" description="Basic and acidic residues" evidence="7">
    <location>
        <begin position="184"/>
        <end position="197"/>
    </location>
</feature>
<dbReference type="PRINTS" id="PR01576">
    <property type="entry name" value="PDEFORMYLASE"/>
</dbReference>
<dbReference type="GO" id="GO:0006412">
    <property type="term" value="P:translation"/>
    <property type="evidence" value="ECO:0007669"/>
    <property type="project" value="UniProtKB-UniRule"/>
</dbReference>
<dbReference type="CDD" id="cd00487">
    <property type="entry name" value="Pep_deformylase"/>
    <property type="match status" value="1"/>
</dbReference>
<protein>
    <recommendedName>
        <fullName evidence="6">Peptide deformylase</fullName>
        <shortName evidence="6">PDF</shortName>
        <ecNumber evidence="6">3.5.1.88</ecNumber>
    </recommendedName>
    <alternativeName>
        <fullName evidence="6">Polypeptide deformylase</fullName>
    </alternativeName>
</protein>
<dbReference type="InterPro" id="IPR023635">
    <property type="entry name" value="Peptide_deformylase"/>
</dbReference>
<dbReference type="NCBIfam" id="TIGR00079">
    <property type="entry name" value="pept_deformyl"/>
    <property type="match status" value="1"/>
</dbReference>
<dbReference type="HAMAP" id="MF_00163">
    <property type="entry name" value="Pep_deformylase"/>
    <property type="match status" value="1"/>
</dbReference>
<comment type="similarity">
    <text evidence="1 6">Belongs to the polypeptide deformylase family.</text>
</comment>
<evidence type="ECO:0000256" key="3">
    <source>
        <dbReference type="ARBA" id="ARBA00022801"/>
    </source>
</evidence>
<gene>
    <name evidence="6" type="primary">def</name>
    <name evidence="8" type="ORF">CFRA_10460</name>
</gene>
<feature type="binding site" evidence="6">
    <location>
        <position position="142"/>
    </location>
    <ligand>
        <name>Fe cation</name>
        <dbReference type="ChEBI" id="CHEBI:24875"/>
    </ligand>
</feature>
<evidence type="ECO:0000313" key="8">
    <source>
        <dbReference type="EMBL" id="APT89578.1"/>
    </source>
</evidence>
<evidence type="ECO:0000313" key="9">
    <source>
        <dbReference type="Proteomes" id="UP000185434"/>
    </source>
</evidence>
<keyword evidence="3 6" id="KW-0378">Hydrolase</keyword>
<keyword evidence="2 6" id="KW-0479">Metal-binding</keyword>
<feature type="active site" evidence="6">
    <location>
        <position position="143"/>
    </location>
</feature>
<name>A0A1L7CUU2_9CORY</name>
<dbReference type="KEGG" id="cfk:CFRA_10460"/>
<evidence type="ECO:0000256" key="6">
    <source>
        <dbReference type="HAMAP-Rule" id="MF_00163"/>
    </source>
</evidence>
<dbReference type="Proteomes" id="UP000185434">
    <property type="component" value="Chromosome"/>
</dbReference>
<dbReference type="AlphaFoldDB" id="A0A1L7CUU2"/>
<dbReference type="OrthoDB" id="9804313at2"/>
<dbReference type="RefSeq" id="WP_075664572.1">
    <property type="nucleotide sequence ID" value="NZ_CP009247.1"/>
</dbReference>
<proteinExistence type="inferred from homology"/>
<dbReference type="GO" id="GO:0046872">
    <property type="term" value="F:metal ion binding"/>
    <property type="evidence" value="ECO:0007669"/>
    <property type="project" value="UniProtKB-KW"/>
</dbReference>
<dbReference type="PANTHER" id="PTHR10458">
    <property type="entry name" value="PEPTIDE DEFORMYLASE"/>
    <property type="match status" value="1"/>
</dbReference>
<dbReference type="EMBL" id="CP009247">
    <property type="protein sequence ID" value="APT89578.1"/>
    <property type="molecule type" value="Genomic_DNA"/>
</dbReference>
<feature type="binding site" evidence="6">
    <location>
        <position position="100"/>
    </location>
    <ligand>
        <name>Fe cation</name>
        <dbReference type="ChEBI" id="CHEBI:24875"/>
    </ligand>
</feature>
<accession>A0A1L7CUU2</accession>
<dbReference type="InterPro" id="IPR036821">
    <property type="entry name" value="Peptide_deformylase_sf"/>
</dbReference>
<feature type="region of interest" description="Disordered" evidence="7">
    <location>
        <begin position="169"/>
        <end position="197"/>
    </location>
</feature>
<evidence type="ECO:0000256" key="4">
    <source>
        <dbReference type="ARBA" id="ARBA00022917"/>
    </source>
</evidence>
<comment type="catalytic activity">
    <reaction evidence="6">
        <text>N-terminal N-formyl-L-methionyl-[peptide] + H2O = N-terminal L-methionyl-[peptide] + formate</text>
        <dbReference type="Rhea" id="RHEA:24420"/>
        <dbReference type="Rhea" id="RHEA-COMP:10639"/>
        <dbReference type="Rhea" id="RHEA-COMP:10640"/>
        <dbReference type="ChEBI" id="CHEBI:15377"/>
        <dbReference type="ChEBI" id="CHEBI:15740"/>
        <dbReference type="ChEBI" id="CHEBI:49298"/>
        <dbReference type="ChEBI" id="CHEBI:64731"/>
        <dbReference type="EC" id="3.5.1.88"/>
    </reaction>
</comment>
<sequence length="197" mass="21903">MTVRPIVIYGDPVLHNPTRPAEEPFSQYRELIDDMFETMEKAHGVGLAANQVGLDLRIFVYKCPDDEGHWHEGYFLNPTLETSEIPQTMPAVDGSDDEGCLSVPGEGFPTGRAHWAKVTGYDLDGNEVSAEGEGFLARCFQHEVGHLDGYVYLDVLIGRNKRAAKKAVKAHGWDHPGNTWTPGEVRDPFGHDDEPED</sequence>
<keyword evidence="9" id="KW-1185">Reference proteome</keyword>
<comment type="cofactor">
    <cofactor evidence="6">
        <name>Fe(2+)</name>
        <dbReference type="ChEBI" id="CHEBI:29033"/>
    </cofactor>
    <text evidence="6">Binds 1 Fe(2+) ion.</text>
</comment>
<evidence type="ECO:0000256" key="1">
    <source>
        <dbReference type="ARBA" id="ARBA00010759"/>
    </source>
</evidence>
<dbReference type="EC" id="3.5.1.88" evidence="6"/>
<evidence type="ECO:0000256" key="2">
    <source>
        <dbReference type="ARBA" id="ARBA00022723"/>
    </source>
</evidence>
<reference evidence="8 9" key="1">
    <citation type="submission" date="2014-08" db="EMBL/GenBank/DDBJ databases">
        <title>Complete genome sequence of Corynebacterium frankenforstense ST18(T) (=DSM 45800(T)), isolated from raw cow milk.</title>
        <authorList>
            <person name="Ruckert C."/>
            <person name="Albersmeier A."/>
            <person name="Winkler A."/>
            <person name="Lipski A."/>
            <person name="Kalinowski J."/>
        </authorList>
    </citation>
    <scope>NUCLEOTIDE SEQUENCE [LARGE SCALE GENOMIC DNA]</scope>
    <source>
        <strain evidence="8 9">ST18</strain>
    </source>
</reference>
<dbReference type="Gene3D" id="3.90.45.10">
    <property type="entry name" value="Peptide deformylase"/>
    <property type="match status" value="1"/>
</dbReference>
<dbReference type="STRING" id="1437875.CFRA_10460"/>
<organism evidence="8 9">
    <name type="scientific">Corynebacterium frankenforstense DSM 45800</name>
    <dbReference type="NCBI Taxonomy" id="1437875"/>
    <lineage>
        <taxon>Bacteria</taxon>
        <taxon>Bacillati</taxon>
        <taxon>Actinomycetota</taxon>
        <taxon>Actinomycetes</taxon>
        <taxon>Mycobacteriales</taxon>
        <taxon>Corynebacteriaceae</taxon>
        <taxon>Corynebacterium</taxon>
    </lineage>
</organism>
<evidence type="ECO:0000256" key="7">
    <source>
        <dbReference type="SAM" id="MobiDB-lite"/>
    </source>
</evidence>
<dbReference type="PIRSF" id="PIRSF004749">
    <property type="entry name" value="Pep_def"/>
    <property type="match status" value="1"/>
</dbReference>
<feature type="binding site" evidence="6">
    <location>
        <position position="146"/>
    </location>
    <ligand>
        <name>Fe cation</name>
        <dbReference type="ChEBI" id="CHEBI:24875"/>
    </ligand>
</feature>
<comment type="function">
    <text evidence="6">Removes the formyl group from the N-terminal Met of newly synthesized proteins. Requires at least a dipeptide for an efficient rate of reaction. N-terminal L-methionine is a prerequisite for activity but the enzyme has broad specificity at other positions.</text>
</comment>
<dbReference type="NCBIfam" id="NF001159">
    <property type="entry name" value="PRK00150.1-3"/>
    <property type="match status" value="1"/>
</dbReference>